<organism evidence="5 6">
    <name type="scientific">Monopterus albus</name>
    <name type="common">Swamp eel</name>
    <dbReference type="NCBI Taxonomy" id="43700"/>
    <lineage>
        <taxon>Eukaryota</taxon>
        <taxon>Metazoa</taxon>
        <taxon>Chordata</taxon>
        <taxon>Craniata</taxon>
        <taxon>Vertebrata</taxon>
        <taxon>Euteleostomi</taxon>
        <taxon>Actinopterygii</taxon>
        <taxon>Neopterygii</taxon>
        <taxon>Teleostei</taxon>
        <taxon>Neoteleostei</taxon>
        <taxon>Acanthomorphata</taxon>
        <taxon>Anabantaria</taxon>
        <taxon>Synbranchiformes</taxon>
        <taxon>Synbranchidae</taxon>
        <taxon>Monopterus</taxon>
    </lineage>
</organism>
<evidence type="ECO:0000313" key="5">
    <source>
        <dbReference type="Ensembl" id="ENSMALP00000019584.1"/>
    </source>
</evidence>
<keyword evidence="6" id="KW-1185">Reference proteome</keyword>
<dbReference type="PANTHER" id="PTHR21461:SF45">
    <property type="entry name" value="GLYCOSYLTRANSFERASE FAMILY 92 PROTEIN"/>
    <property type="match status" value="1"/>
</dbReference>
<dbReference type="Proteomes" id="UP000261600">
    <property type="component" value="Unplaced"/>
</dbReference>
<comment type="subcellular location">
    <subcellularLocation>
        <location evidence="1">Membrane</location>
        <topology evidence="1">Single-pass membrane protein</topology>
    </subcellularLocation>
</comment>
<keyword evidence="4" id="KW-0472">Membrane</keyword>
<reference evidence="5" key="2">
    <citation type="submission" date="2025-09" db="UniProtKB">
        <authorList>
            <consortium name="Ensembl"/>
        </authorList>
    </citation>
    <scope>IDENTIFICATION</scope>
</reference>
<dbReference type="GO" id="GO:0005737">
    <property type="term" value="C:cytoplasm"/>
    <property type="evidence" value="ECO:0007669"/>
    <property type="project" value="TreeGrafter"/>
</dbReference>
<keyword evidence="3 4" id="KW-1133">Transmembrane helix</keyword>
<dbReference type="GO" id="GO:0016757">
    <property type="term" value="F:glycosyltransferase activity"/>
    <property type="evidence" value="ECO:0007669"/>
    <property type="project" value="TreeGrafter"/>
</dbReference>
<feature type="transmembrane region" description="Helical" evidence="4">
    <location>
        <begin position="6"/>
        <end position="25"/>
    </location>
</feature>
<dbReference type="GO" id="GO:0016020">
    <property type="term" value="C:membrane"/>
    <property type="evidence" value="ECO:0007669"/>
    <property type="project" value="UniProtKB-SubCell"/>
</dbReference>
<dbReference type="PANTHER" id="PTHR21461">
    <property type="entry name" value="GLYCOSYLTRANSFERASE FAMILY 92 PROTEIN"/>
    <property type="match status" value="1"/>
</dbReference>
<reference evidence="5" key="1">
    <citation type="submission" date="2025-08" db="UniProtKB">
        <authorList>
            <consortium name="Ensembl"/>
        </authorList>
    </citation>
    <scope>IDENTIFICATION</scope>
</reference>
<protein>
    <submittedName>
        <fullName evidence="5">Uncharacterized protein</fullName>
    </submittedName>
</protein>
<accession>A0A3Q3JJC3</accession>
<evidence type="ECO:0000256" key="4">
    <source>
        <dbReference type="SAM" id="Phobius"/>
    </source>
</evidence>
<proteinExistence type="predicted"/>
<evidence type="ECO:0000313" key="6">
    <source>
        <dbReference type="Proteomes" id="UP000261600"/>
    </source>
</evidence>
<name>A0A3Q3JJC3_MONAL</name>
<keyword evidence="2 4" id="KW-0812">Transmembrane</keyword>
<dbReference type="Ensembl" id="ENSMALT00000019971.1">
    <property type="protein sequence ID" value="ENSMALP00000019584.1"/>
    <property type="gene ID" value="ENSMALG00000013677.1"/>
</dbReference>
<evidence type="ECO:0000256" key="1">
    <source>
        <dbReference type="ARBA" id="ARBA00004167"/>
    </source>
</evidence>
<evidence type="ECO:0000256" key="2">
    <source>
        <dbReference type="ARBA" id="ARBA00022692"/>
    </source>
</evidence>
<dbReference type="AlphaFoldDB" id="A0A3Q3JJC3"/>
<evidence type="ECO:0000256" key="3">
    <source>
        <dbReference type="ARBA" id="ARBA00022989"/>
    </source>
</evidence>
<sequence>MDKAKIIKWKFILLLIPVIIFVITMRTPMTFRAVPKPCGVLHTCPFQISEQTITPLNNTKHLLVSAYADQRVTGFDIRIIGIFRRDSIQLLHCLFCCSGYFSGSTPATISQHSDNFSFAFTTTDIMCQIPQHCNATHVTLLTQADEKKMSDQIWLPIRNKKTNEKEDERLHFNFTVCISNLFGDYNNVLQFAQTLEMYRSNHLLKKLNTVIFFCLLQGFCISLHYTGVSVTVVRQGRAVSVESLWNIQIFALNVLCLVIYWNDRHPSIHFLPTMPQWRGVPGFNILEHIYRKEPDRTINHPYKMIVKPRAVEQTSVHDVLKMFGQKFKVPLDICRIIHSPISMPRQPLLEQLHVDTRLWDFKDRMLPNVITVLRRAGLLKSEE</sequence>